<evidence type="ECO:0000259" key="8">
    <source>
        <dbReference type="Pfam" id="PF02687"/>
    </source>
</evidence>
<comment type="similarity">
    <text evidence="6">Belongs to the ABC-4 integral membrane protein family.</text>
</comment>
<dbReference type="GO" id="GO:0005886">
    <property type="term" value="C:plasma membrane"/>
    <property type="evidence" value="ECO:0007669"/>
    <property type="project" value="UniProtKB-SubCell"/>
</dbReference>
<feature type="transmembrane region" description="Helical" evidence="7">
    <location>
        <begin position="806"/>
        <end position="829"/>
    </location>
</feature>
<sequence length="847" mass="85594">MIAVTLQQLWARKRRLVGTGLAVVFGIAFLSGTMVLSDTMRAGFETMFGQANAGIDAVVRGEATIGAEMGGQTAQVDAALLDDIRAVDGVATAAAEVEGIAQVVADDGTAIGGDGPPTLGLGWIDDPTLSSYELVEGRAPVGPGEVAIDTATADRGGLVIGDTTVVRTPAPVDVTVVGLVDLAGGTPADGPTFTLFDPTEAGSLLLGRTDVVTRILVAADPGVEEQVLVDRIEPLLPDGTEALTGTALNAELVDDIGADFLDFFERMLLVFAGIALLVATFSIFNTFSITTAQRTQQSALLRTLGATRRQVLGATMLEASVVGVVASAVGLLAGLALATGLTLFMSARGWIVDTGGPVVLGDTVTAAMVVGLVVTVVAGVVPAIRASAVAPLEALRSAEIDRSDTSLVRAIGGALLTAVGLGLLVVAPDVGDPLLPMASGAVATLVGVVVLGPVVARPATGLLGSALLRLRGGTGALARENAMRNPRRTAATASALMVGVAVVTLFTVVGSSVRATLDTEIRRTFGGDLVVMADGFSGSGLDPALAPALQADPAIDRTLALGLGVGLVDGEELVFSVADPAAVQELGGLVVTAGDLADVDRNGIAVSAERAAEAGLTVGDSVTIAFVDGAEEVLTVGALFEAGPGDGLSTHLVATETYAPHAIQRADTTIRILLADGVSVADGRAAVEAITSTHGSPVVLDRDEFSAQVSSDIDGVLAFVYGLLALAIVIASMGIANALSLSVHERVREIGLLRAVGQTRRQLRGMVRWESVLVAVFGTVGGLGLGSLIAWAAIRTTAASEGIGTFALPTTQLAIVLALGATVGILAAVRPARRAARVQVLTAIATE</sequence>
<dbReference type="Pfam" id="PF02687">
    <property type="entry name" value="FtsX"/>
    <property type="match status" value="2"/>
</dbReference>
<feature type="transmembrane region" description="Helical" evidence="7">
    <location>
        <begin position="716"/>
        <end position="739"/>
    </location>
</feature>
<evidence type="ECO:0000313" key="10">
    <source>
        <dbReference type="Proteomes" id="UP000264006"/>
    </source>
</evidence>
<organism evidence="9 10">
    <name type="scientific">Euzebya pacifica</name>
    <dbReference type="NCBI Taxonomy" id="1608957"/>
    <lineage>
        <taxon>Bacteria</taxon>
        <taxon>Bacillati</taxon>
        <taxon>Actinomycetota</taxon>
        <taxon>Nitriliruptoria</taxon>
        <taxon>Euzebyales</taxon>
    </lineage>
</organism>
<dbReference type="PANTHER" id="PTHR30572">
    <property type="entry name" value="MEMBRANE COMPONENT OF TRANSPORTER-RELATED"/>
    <property type="match status" value="1"/>
</dbReference>
<evidence type="ECO:0000256" key="3">
    <source>
        <dbReference type="ARBA" id="ARBA00022692"/>
    </source>
</evidence>
<protein>
    <submittedName>
        <fullName evidence="9">Putative ABC transporter integral membrane protein</fullName>
    </submittedName>
</protein>
<dbReference type="RefSeq" id="WP_114592638.1">
    <property type="nucleotide sequence ID" value="NZ_CP031165.1"/>
</dbReference>
<dbReference type="PANTHER" id="PTHR30572:SF4">
    <property type="entry name" value="ABC TRANSPORTER PERMEASE YTRF"/>
    <property type="match status" value="1"/>
</dbReference>
<dbReference type="AlphaFoldDB" id="A0A346Y1C1"/>
<dbReference type="OrthoDB" id="9780560at2"/>
<keyword evidence="4 7" id="KW-1133">Transmembrane helix</keyword>
<evidence type="ECO:0000256" key="2">
    <source>
        <dbReference type="ARBA" id="ARBA00022475"/>
    </source>
</evidence>
<dbReference type="GO" id="GO:0022857">
    <property type="term" value="F:transmembrane transporter activity"/>
    <property type="evidence" value="ECO:0007669"/>
    <property type="project" value="TreeGrafter"/>
</dbReference>
<accession>A0A346Y1C1</accession>
<evidence type="ECO:0000256" key="7">
    <source>
        <dbReference type="SAM" id="Phobius"/>
    </source>
</evidence>
<feature type="transmembrane region" description="Helical" evidence="7">
    <location>
        <begin position="440"/>
        <end position="468"/>
    </location>
</feature>
<comment type="subcellular location">
    <subcellularLocation>
        <location evidence="1">Cell membrane</location>
        <topology evidence="1">Multi-pass membrane protein</topology>
    </subcellularLocation>
</comment>
<dbReference type="KEGG" id="euz:DVS28_a3595"/>
<feature type="transmembrane region" description="Helical" evidence="7">
    <location>
        <begin position="16"/>
        <end position="36"/>
    </location>
</feature>
<name>A0A346Y1C1_9ACTN</name>
<feature type="transmembrane region" description="Helical" evidence="7">
    <location>
        <begin position="407"/>
        <end position="428"/>
    </location>
</feature>
<evidence type="ECO:0000256" key="5">
    <source>
        <dbReference type="ARBA" id="ARBA00023136"/>
    </source>
</evidence>
<feature type="transmembrane region" description="Helical" evidence="7">
    <location>
        <begin position="771"/>
        <end position="794"/>
    </location>
</feature>
<evidence type="ECO:0000256" key="6">
    <source>
        <dbReference type="ARBA" id="ARBA00038076"/>
    </source>
</evidence>
<feature type="transmembrane region" description="Helical" evidence="7">
    <location>
        <begin position="364"/>
        <end position="386"/>
    </location>
</feature>
<feature type="domain" description="ABC3 transporter permease C-terminal" evidence="8">
    <location>
        <begin position="270"/>
        <end position="388"/>
    </location>
</feature>
<keyword evidence="3 7" id="KW-0812">Transmembrane</keyword>
<reference evidence="9 10" key="1">
    <citation type="submission" date="2018-09" db="EMBL/GenBank/DDBJ databases">
        <title>Complete genome sequence of Euzebya sp. DY32-46 isolated from seawater of Pacific Ocean.</title>
        <authorList>
            <person name="Xu L."/>
            <person name="Wu Y.-H."/>
            <person name="Xu X.-W."/>
        </authorList>
    </citation>
    <scope>NUCLEOTIDE SEQUENCE [LARGE SCALE GENOMIC DNA]</scope>
    <source>
        <strain evidence="9 10">DY32-46</strain>
    </source>
</reference>
<evidence type="ECO:0000256" key="1">
    <source>
        <dbReference type="ARBA" id="ARBA00004651"/>
    </source>
</evidence>
<feature type="transmembrane region" description="Helical" evidence="7">
    <location>
        <begin position="489"/>
        <end position="509"/>
    </location>
</feature>
<evidence type="ECO:0000256" key="4">
    <source>
        <dbReference type="ARBA" id="ARBA00022989"/>
    </source>
</evidence>
<evidence type="ECO:0000313" key="9">
    <source>
        <dbReference type="EMBL" id="AXV08268.1"/>
    </source>
</evidence>
<keyword evidence="10" id="KW-1185">Reference proteome</keyword>
<dbReference type="InterPro" id="IPR003838">
    <property type="entry name" value="ABC3_permease_C"/>
</dbReference>
<dbReference type="InterPro" id="IPR050250">
    <property type="entry name" value="Macrolide_Exporter_MacB"/>
</dbReference>
<feature type="domain" description="ABC3 transporter permease C-terminal" evidence="8">
    <location>
        <begin position="723"/>
        <end position="839"/>
    </location>
</feature>
<feature type="transmembrane region" description="Helical" evidence="7">
    <location>
        <begin position="267"/>
        <end position="290"/>
    </location>
</feature>
<keyword evidence="5 7" id="KW-0472">Membrane</keyword>
<dbReference type="Proteomes" id="UP000264006">
    <property type="component" value="Chromosome"/>
</dbReference>
<proteinExistence type="inferred from homology"/>
<gene>
    <name evidence="9" type="ORF">DVS28_a3595</name>
</gene>
<feature type="transmembrane region" description="Helical" evidence="7">
    <location>
        <begin position="311"/>
        <end position="344"/>
    </location>
</feature>
<dbReference type="EMBL" id="CP031165">
    <property type="protein sequence ID" value="AXV08268.1"/>
    <property type="molecule type" value="Genomic_DNA"/>
</dbReference>
<keyword evidence="2" id="KW-1003">Cell membrane</keyword>